<name>A0A0R2CSJ6_9LACO</name>
<feature type="transmembrane region" description="Helical" evidence="1">
    <location>
        <begin position="32"/>
        <end position="52"/>
    </location>
</feature>
<comment type="caution">
    <text evidence="2">The sequence shown here is derived from an EMBL/GenBank/DDBJ whole genome shotgun (WGS) entry which is preliminary data.</text>
</comment>
<dbReference type="Proteomes" id="UP000051131">
    <property type="component" value="Unassembled WGS sequence"/>
</dbReference>
<keyword evidence="3" id="KW-1185">Reference proteome</keyword>
<organism evidence="2 3">
    <name type="scientific">Liquorilactobacillus cacaonum DSM 21116</name>
    <dbReference type="NCBI Taxonomy" id="1423729"/>
    <lineage>
        <taxon>Bacteria</taxon>
        <taxon>Bacillati</taxon>
        <taxon>Bacillota</taxon>
        <taxon>Bacilli</taxon>
        <taxon>Lactobacillales</taxon>
        <taxon>Lactobacillaceae</taxon>
        <taxon>Liquorilactobacillus</taxon>
    </lineage>
</organism>
<evidence type="ECO:0000256" key="1">
    <source>
        <dbReference type="SAM" id="Phobius"/>
    </source>
</evidence>
<sequence length="58" mass="6585">MTKVEYFLLLVPLITTGISLALEIYTGKLLSVTFFMNLVAFLSMVILNYAILNENKKK</sequence>
<protein>
    <submittedName>
        <fullName evidence="2">Uncharacterized protein</fullName>
    </submittedName>
</protein>
<keyword evidence="1" id="KW-0472">Membrane</keyword>
<reference evidence="2 3" key="1">
    <citation type="journal article" date="2015" name="Genome Announc.">
        <title>Expanding the biotechnology potential of lactobacilli through comparative genomics of 213 strains and associated genera.</title>
        <authorList>
            <person name="Sun Z."/>
            <person name="Harris H.M."/>
            <person name="McCann A."/>
            <person name="Guo C."/>
            <person name="Argimon S."/>
            <person name="Zhang W."/>
            <person name="Yang X."/>
            <person name="Jeffery I.B."/>
            <person name="Cooney J.C."/>
            <person name="Kagawa T.F."/>
            <person name="Liu W."/>
            <person name="Song Y."/>
            <person name="Salvetti E."/>
            <person name="Wrobel A."/>
            <person name="Rasinkangas P."/>
            <person name="Parkhill J."/>
            <person name="Rea M.C."/>
            <person name="O'Sullivan O."/>
            <person name="Ritari J."/>
            <person name="Douillard F.P."/>
            <person name="Paul Ross R."/>
            <person name="Yang R."/>
            <person name="Briner A.E."/>
            <person name="Felis G.E."/>
            <person name="de Vos W.M."/>
            <person name="Barrangou R."/>
            <person name="Klaenhammer T.R."/>
            <person name="Caufield P.W."/>
            <person name="Cui Y."/>
            <person name="Zhang H."/>
            <person name="O'Toole P.W."/>
        </authorList>
    </citation>
    <scope>NUCLEOTIDE SEQUENCE [LARGE SCALE GENOMIC DNA]</scope>
    <source>
        <strain evidence="2 3">DSM 21116</strain>
    </source>
</reference>
<dbReference type="EMBL" id="AYZE01000014">
    <property type="protein sequence ID" value="KRM90659.1"/>
    <property type="molecule type" value="Genomic_DNA"/>
</dbReference>
<keyword evidence="1" id="KW-0812">Transmembrane</keyword>
<evidence type="ECO:0000313" key="3">
    <source>
        <dbReference type="Proteomes" id="UP000051131"/>
    </source>
</evidence>
<dbReference type="AlphaFoldDB" id="A0A0R2CSJ6"/>
<dbReference type="RefSeq" id="WP_157055590.1">
    <property type="nucleotide sequence ID" value="NZ_AYZE01000014.1"/>
</dbReference>
<feature type="transmembrane region" description="Helical" evidence="1">
    <location>
        <begin position="7"/>
        <end position="26"/>
    </location>
</feature>
<dbReference type="PATRIC" id="fig|1423729.3.peg.656"/>
<proteinExistence type="predicted"/>
<evidence type="ECO:0000313" key="2">
    <source>
        <dbReference type="EMBL" id="KRM90659.1"/>
    </source>
</evidence>
<dbReference type="STRING" id="1423729.FC80_GL000649"/>
<gene>
    <name evidence="2" type="ORF">FC80_GL000649</name>
</gene>
<keyword evidence="1" id="KW-1133">Transmembrane helix</keyword>
<accession>A0A0R2CSJ6</accession>